<protein>
    <submittedName>
        <fullName evidence="2">Uncharacterized protein</fullName>
    </submittedName>
</protein>
<proteinExistence type="predicted"/>
<keyword evidence="3" id="KW-1185">Reference proteome</keyword>
<dbReference type="Proteomes" id="UP000219440">
    <property type="component" value="Unassembled WGS sequence"/>
</dbReference>
<keyword evidence="1" id="KW-1133">Transmembrane helix</keyword>
<keyword evidence="1" id="KW-0812">Transmembrane</keyword>
<dbReference type="AlphaFoldDB" id="A0A2C8Z4U5"/>
<dbReference type="EMBL" id="OCST01000002">
    <property type="protein sequence ID" value="SOE58739.1"/>
    <property type="molecule type" value="Genomic_DNA"/>
</dbReference>
<feature type="transmembrane region" description="Helical" evidence="1">
    <location>
        <begin position="12"/>
        <end position="30"/>
    </location>
</feature>
<keyword evidence="1" id="KW-0472">Membrane</keyword>
<gene>
    <name evidence="2" type="ORF">SAMN06296378_0817</name>
</gene>
<evidence type="ECO:0000256" key="1">
    <source>
        <dbReference type="SAM" id="Phobius"/>
    </source>
</evidence>
<sequence length="31" mass="3390">MNRRTSRLVTGLALAGMLVIIAVVFIINSYP</sequence>
<evidence type="ECO:0000313" key="3">
    <source>
        <dbReference type="Proteomes" id="UP000219440"/>
    </source>
</evidence>
<name>A0A2C8Z4U5_9MICO</name>
<reference evidence="2 3" key="1">
    <citation type="submission" date="2017-09" db="EMBL/GenBank/DDBJ databases">
        <authorList>
            <person name="Ehlers B."/>
            <person name="Leendertz F.H."/>
        </authorList>
    </citation>
    <scope>NUCLEOTIDE SEQUENCE [LARGE SCALE GENOMIC DNA]</scope>
    <source>
        <strain evidence="2 3">CGMCC 1.05381</strain>
    </source>
</reference>
<evidence type="ECO:0000313" key="2">
    <source>
        <dbReference type="EMBL" id="SOE58739.1"/>
    </source>
</evidence>
<organism evidence="2 3">
    <name type="scientific">Salinibacterium xinjiangense</name>
    <dbReference type="NCBI Taxonomy" id="386302"/>
    <lineage>
        <taxon>Bacteria</taxon>
        <taxon>Bacillati</taxon>
        <taxon>Actinomycetota</taxon>
        <taxon>Actinomycetes</taxon>
        <taxon>Micrococcales</taxon>
        <taxon>Microbacteriaceae</taxon>
        <taxon>Salinibacterium</taxon>
    </lineage>
</organism>
<accession>A0A2C8Z4U5</accession>